<evidence type="ECO:0000313" key="8">
    <source>
        <dbReference type="Proteomes" id="UP001501057"/>
    </source>
</evidence>
<dbReference type="SUPFAM" id="SSF88659">
    <property type="entry name" value="Sigma3 and sigma4 domains of RNA polymerase sigma factors"/>
    <property type="match status" value="1"/>
</dbReference>
<dbReference type="Gene3D" id="1.10.10.10">
    <property type="entry name" value="Winged helix-like DNA-binding domain superfamily/Winged helix DNA-binding domain"/>
    <property type="match status" value="1"/>
</dbReference>
<accession>A0ABP4W2U2</accession>
<evidence type="ECO:0000256" key="4">
    <source>
        <dbReference type="ARBA" id="ARBA00023125"/>
    </source>
</evidence>
<dbReference type="SUPFAM" id="SSF88946">
    <property type="entry name" value="Sigma2 domain of RNA polymerase sigma factors"/>
    <property type="match status" value="1"/>
</dbReference>
<sequence>MALRTAPPGRAPRRVLAAPSDSELLERCRAADEDAWNLLVARYERLVFTVALRNGASREDAADITQTTFVALIDSLHRLEDESRLASWLMTVARRQAWRVRSTSRRDLPLETAAATTGEDPYELWDTQTAVHDALAMLGGTCRELLLALYFDPEEPSYADIAADMGRSIGGIGPLRGRCLDRLRSVMAQDGR</sequence>
<dbReference type="InterPro" id="IPR039425">
    <property type="entry name" value="RNA_pol_sigma-70-like"/>
</dbReference>
<dbReference type="InterPro" id="IPR036388">
    <property type="entry name" value="WH-like_DNA-bd_sf"/>
</dbReference>
<dbReference type="Proteomes" id="UP001501057">
    <property type="component" value="Unassembled WGS sequence"/>
</dbReference>
<comment type="caution">
    <text evidence="7">The sequence shown here is derived from an EMBL/GenBank/DDBJ whole genome shotgun (WGS) entry which is preliminary data.</text>
</comment>
<dbReference type="EMBL" id="BAAAME010000005">
    <property type="protein sequence ID" value="GAA1746059.1"/>
    <property type="molecule type" value="Genomic_DNA"/>
</dbReference>
<dbReference type="Pfam" id="PF04542">
    <property type="entry name" value="Sigma70_r2"/>
    <property type="match status" value="1"/>
</dbReference>
<dbReference type="PANTHER" id="PTHR43133">
    <property type="entry name" value="RNA POLYMERASE ECF-TYPE SIGMA FACTO"/>
    <property type="match status" value="1"/>
</dbReference>
<dbReference type="PANTHER" id="PTHR43133:SF8">
    <property type="entry name" value="RNA POLYMERASE SIGMA FACTOR HI_1459-RELATED"/>
    <property type="match status" value="1"/>
</dbReference>
<proteinExistence type="inferred from homology"/>
<name>A0ABP4W2U2_9ACTN</name>
<evidence type="ECO:0000256" key="3">
    <source>
        <dbReference type="ARBA" id="ARBA00023082"/>
    </source>
</evidence>
<comment type="similarity">
    <text evidence="1">Belongs to the sigma-70 factor family. ECF subfamily.</text>
</comment>
<evidence type="ECO:0000259" key="6">
    <source>
        <dbReference type="Pfam" id="PF04542"/>
    </source>
</evidence>
<evidence type="ECO:0000313" key="7">
    <source>
        <dbReference type="EMBL" id="GAA1746059.1"/>
    </source>
</evidence>
<protein>
    <submittedName>
        <fullName evidence="7">Sigma-70 family RNA polymerase sigma factor</fullName>
    </submittedName>
</protein>
<dbReference type="Gene3D" id="1.10.1740.10">
    <property type="match status" value="1"/>
</dbReference>
<dbReference type="InterPro" id="IPR013324">
    <property type="entry name" value="RNA_pol_sigma_r3/r4-like"/>
</dbReference>
<organism evidence="7 8">
    <name type="scientific">Aeromicrobium alkaliterrae</name>
    <dbReference type="NCBI Taxonomy" id="302168"/>
    <lineage>
        <taxon>Bacteria</taxon>
        <taxon>Bacillati</taxon>
        <taxon>Actinomycetota</taxon>
        <taxon>Actinomycetes</taxon>
        <taxon>Propionibacteriales</taxon>
        <taxon>Nocardioidaceae</taxon>
        <taxon>Aeromicrobium</taxon>
    </lineage>
</organism>
<dbReference type="RefSeq" id="WP_344202650.1">
    <property type="nucleotide sequence ID" value="NZ_BAAAME010000005.1"/>
</dbReference>
<evidence type="ECO:0000256" key="5">
    <source>
        <dbReference type="ARBA" id="ARBA00023163"/>
    </source>
</evidence>
<feature type="domain" description="RNA polymerase sigma-70 region 2" evidence="6">
    <location>
        <begin position="39"/>
        <end position="99"/>
    </location>
</feature>
<keyword evidence="5" id="KW-0804">Transcription</keyword>
<keyword evidence="3" id="KW-0731">Sigma factor</keyword>
<keyword evidence="4" id="KW-0238">DNA-binding</keyword>
<keyword evidence="2" id="KW-0805">Transcription regulation</keyword>
<gene>
    <name evidence="7" type="ORF">GCM10009710_27530</name>
</gene>
<dbReference type="NCBIfam" id="TIGR02937">
    <property type="entry name" value="sigma70-ECF"/>
    <property type="match status" value="1"/>
</dbReference>
<evidence type="ECO:0000256" key="2">
    <source>
        <dbReference type="ARBA" id="ARBA00023015"/>
    </source>
</evidence>
<dbReference type="InterPro" id="IPR014284">
    <property type="entry name" value="RNA_pol_sigma-70_dom"/>
</dbReference>
<dbReference type="InterPro" id="IPR013325">
    <property type="entry name" value="RNA_pol_sigma_r2"/>
</dbReference>
<reference evidence="8" key="1">
    <citation type="journal article" date="2019" name="Int. J. Syst. Evol. Microbiol.">
        <title>The Global Catalogue of Microorganisms (GCM) 10K type strain sequencing project: providing services to taxonomists for standard genome sequencing and annotation.</title>
        <authorList>
            <consortium name="The Broad Institute Genomics Platform"/>
            <consortium name="The Broad Institute Genome Sequencing Center for Infectious Disease"/>
            <person name="Wu L."/>
            <person name="Ma J."/>
        </authorList>
    </citation>
    <scope>NUCLEOTIDE SEQUENCE [LARGE SCALE GENOMIC DNA]</scope>
    <source>
        <strain evidence="8">JCM 13518</strain>
    </source>
</reference>
<keyword evidence="8" id="KW-1185">Reference proteome</keyword>
<evidence type="ECO:0000256" key="1">
    <source>
        <dbReference type="ARBA" id="ARBA00010641"/>
    </source>
</evidence>
<dbReference type="InterPro" id="IPR007627">
    <property type="entry name" value="RNA_pol_sigma70_r2"/>
</dbReference>